<sequence>ADVQARILAKISEKFLEQPIAVTNKPGGATIPGVTEALQAKSDGYTLIWIAIPSVATQPFLRKTPYTLEDLYPLANVSRNTLVLYVRDNSNWYTLKQFLADAKKQRVNMSLNAIGALPHLAAVELAQKSGAEFKYLASKSSAGAVVSLLGGHVQAALGHEPQAFSHGKGLRALAVFEPERSEYLPLVPTAKEQGYDVLGYVRDSVAINIKAPQNVKDILAQAFKKAMETDEFKNAFLKRRIKMYYLDPVQTLKLWQSAANTYGEIIKKLK</sequence>
<dbReference type="Gene3D" id="3.40.190.150">
    <property type="entry name" value="Bordetella uptake gene, domain 1"/>
    <property type="match status" value="1"/>
</dbReference>
<dbReference type="PANTHER" id="PTHR42928:SF5">
    <property type="entry name" value="BLR1237 PROTEIN"/>
    <property type="match status" value="1"/>
</dbReference>
<dbReference type="InterPro" id="IPR042100">
    <property type="entry name" value="Bug_dom1"/>
</dbReference>
<dbReference type="CDD" id="cd07012">
    <property type="entry name" value="PBP2_Bug_TTT"/>
    <property type="match status" value="1"/>
</dbReference>
<dbReference type="EMBL" id="BARW01019789">
    <property type="protein sequence ID" value="GAI99458.1"/>
    <property type="molecule type" value="Genomic_DNA"/>
</dbReference>
<comment type="caution">
    <text evidence="1">The sequence shown here is derived from an EMBL/GenBank/DDBJ whole genome shotgun (WGS) entry which is preliminary data.</text>
</comment>
<feature type="non-terminal residue" evidence="1">
    <location>
        <position position="1"/>
    </location>
</feature>
<gene>
    <name evidence="1" type="ORF">S12H4_33566</name>
</gene>
<name>X1T2Q4_9ZZZZ</name>
<dbReference type="SUPFAM" id="SSF53850">
    <property type="entry name" value="Periplasmic binding protein-like II"/>
    <property type="match status" value="1"/>
</dbReference>
<evidence type="ECO:0008006" key="2">
    <source>
        <dbReference type="Google" id="ProtNLM"/>
    </source>
</evidence>
<dbReference type="Pfam" id="PF03401">
    <property type="entry name" value="TctC"/>
    <property type="match status" value="1"/>
</dbReference>
<accession>X1T2Q4</accession>
<organism evidence="1">
    <name type="scientific">marine sediment metagenome</name>
    <dbReference type="NCBI Taxonomy" id="412755"/>
    <lineage>
        <taxon>unclassified sequences</taxon>
        <taxon>metagenomes</taxon>
        <taxon>ecological metagenomes</taxon>
    </lineage>
</organism>
<evidence type="ECO:0000313" key="1">
    <source>
        <dbReference type="EMBL" id="GAI99458.1"/>
    </source>
</evidence>
<dbReference type="PANTHER" id="PTHR42928">
    <property type="entry name" value="TRICARBOXYLATE-BINDING PROTEIN"/>
    <property type="match status" value="1"/>
</dbReference>
<reference evidence="1" key="1">
    <citation type="journal article" date="2014" name="Front. Microbiol.">
        <title>High frequency of phylogenetically diverse reductive dehalogenase-homologous genes in deep subseafloor sedimentary metagenomes.</title>
        <authorList>
            <person name="Kawai M."/>
            <person name="Futagami T."/>
            <person name="Toyoda A."/>
            <person name="Takaki Y."/>
            <person name="Nishi S."/>
            <person name="Hori S."/>
            <person name="Arai W."/>
            <person name="Tsubouchi T."/>
            <person name="Morono Y."/>
            <person name="Uchiyama I."/>
            <person name="Ito T."/>
            <person name="Fujiyama A."/>
            <person name="Inagaki F."/>
            <person name="Takami H."/>
        </authorList>
    </citation>
    <scope>NUCLEOTIDE SEQUENCE</scope>
    <source>
        <strain evidence="1">Expedition CK06-06</strain>
    </source>
</reference>
<proteinExistence type="predicted"/>
<protein>
    <recommendedName>
        <fullName evidence="2">Tripartite tricarboxylate transporter substrate binding protein</fullName>
    </recommendedName>
</protein>
<dbReference type="InterPro" id="IPR005064">
    <property type="entry name" value="BUG"/>
</dbReference>
<dbReference type="AlphaFoldDB" id="X1T2Q4"/>
<dbReference type="Gene3D" id="3.40.190.10">
    <property type="entry name" value="Periplasmic binding protein-like II"/>
    <property type="match status" value="1"/>
</dbReference>